<organism evidence="1 2">
    <name type="scientific">Nocardiopsis akebiae</name>
    <dbReference type="NCBI Taxonomy" id="2831968"/>
    <lineage>
        <taxon>Bacteria</taxon>
        <taxon>Bacillati</taxon>
        <taxon>Actinomycetota</taxon>
        <taxon>Actinomycetes</taxon>
        <taxon>Streptosporangiales</taxon>
        <taxon>Nocardiopsidaceae</taxon>
        <taxon>Nocardiopsis</taxon>
    </lineage>
</organism>
<reference evidence="2" key="1">
    <citation type="submission" date="2021-05" db="EMBL/GenBank/DDBJ databases">
        <title>Direct Submission.</title>
        <authorList>
            <person name="Li K."/>
            <person name="Gao J."/>
        </authorList>
    </citation>
    <scope>NUCLEOTIDE SEQUENCE [LARGE SCALE GENOMIC DNA]</scope>
    <source>
        <strain evidence="2">HDS12</strain>
    </source>
</reference>
<name>A0ABX8BYX0_9ACTN</name>
<dbReference type="Proteomes" id="UP000678016">
    <property type="component" value="Chromosome"/>
</dbReference>
<keyword evidence="2" id="KW-1185">Reference proteome</keyword>
<dbReference type="EMBL" id="CP074132">
    <property type="protein sequence ID" value="QUX27379.1"/>
    <property type="molecule type" value="Genomic_DNA"/>
</dbReference>
<accession>A0ABX8BYX0</accession>
<gene>
    <name evidence="1" type="ORF">KGD83_18925</name>
</gene>
<proteinExistence type="predicted"/>
<evidence type="ECO:0000313" key="2">
    <source>
        <dbReference type="Proteomes" id="UP000678016"/>
    </source>
</evidence>
<protein>
    <submittedName>
        <fullName evidence="1">Uncharacterized protein</fullName>
    </submittedName>
</protein>
<sequence length="576" mass="62693">MSVEERLRVPIGSAPAWSTAPDSRRVLVVAHTVTALTRLLDILPLLESDPRVQVVFTRARTSNFREGVTELLSDIGAVVAPWEQAVEEEFDLALSASYGDDLHRIKAPMVVFSHGAGYNKLAKPETAGAHAAEFPPEDEGVFGLSRQTLLREGALVPQTLVLSHTEQLDRLNAACPEAVGAALVAGDPTYDRVLAGLPWRERYRDHLETGRRRLVLISSTWGPTSLLGRWPDLPVRLLEELPVDEYRVALALHPNVWHGHGPWQVRAWLADAERAGLRVLPPRQGWQAALVAADHVVGDHGSVTFYGAALGTHTVLGAFPHHELAGDSPIAAFGRSATLLRPDEPLLSQIAGDAEKHTAERFAHTTRMLTSVPGKSGAVLRSAFYRVLDLPEPVHEVRVAPPDPPVPHRRGWPDTADCAPLLATAEEEDGGIRVARHPAEPAVTGRLSLRRPHTVTHADEPQTRWRDAADVVVCGPDGGDPWRRIGEALEAHPGARLAAAVDGNDCLVGDRTALRHRLSPEEDARDVDPAVFASAFWRLRRDPRVRAAGTGPAEGFVFTVLLGDRAARVRAVRELP</sequence>
<evidence type="ECO:0000313" key="1">
    <source>
        <dbReference type="EMBL" id="QUX27379.1"/>
    </source>
</evidence>
<dbReference type="RefSeq" id="WP_212640445.1">
    <property type="nucleotide sequence ID" value="NZ_CP074132.1"/>
</dbReference>